<dbReference type="PANTHER" id="PTHR10464">
    <property type="entry name" value="UREA TRANSPORTER"/>
    <property type="match status" value="1"/>
</dbReference>
<protein>
    <submittedName>
        <fullName evidence="8">Urea transporter</fullName>
    </submittedName>
</protein>
<comment type="caution">
    <text evidence="8">The sequence shown here is derived from an EMBL/GenBank/DDBJ whole genome shotgun (WGS) entry which is preliminary data.</text>
</comment>
<evidence type="ECO:0000256" key="5">
    <source>
        <dbReference type="ARBA" id="ARBA00022989"/>
    </source>
</evidence>
<dbReference type="PANTHER" id="PTHR10464:SF4">
    <property type="entry name" value="UREA TRANSPORTER"/>
    <property type="match status" value="1"/>
</dbReference>
<name>A0ABS5XFC5_9GAMM</name>
<evidence type="ECO:0000256" key="3">
    <source>
        <dbReference type="ARBA" id="ARBA00022475"/>
    </source>
</evidence>
<feature type="transmembrane region" description="Helical" evidence="7">
    <location>
        <begin position="250"/>
        <end position="271"/>
    </location>
</feature>
<accession>A0ABS5XFC5</accession>
<organism evidence="8 9">
    <name type="scientific">Metapseudomonas boanensis</name>
    <dbReference type="NCBI Taxonomy" id="2822138"/>
    <lineage>
        <taxon>Bacteria</taxon>
        <taxon>Pseudomonadati</taxon>
        <taxon>Pseudomonadota</taxon>
        <taxon>Gammaproteobacteria</taxon>
        <taxon>Pseudomonadales</taxon>
        <taxon>Pseudomonadaceae</taxon>
        <taxon>Metapseudomonas</taxon>
    </lineage>
</organism>
<evidence type="ECO:0000256" key="1">
    <source>
        <dbReference type="ARBA" id="ARBA00004651"/>
    </source>
</evidence>
<feature type="transmembrane region" description="Helical" evidence="7">
    <location>
        <begin position="226"/>
        <end position="243"/>
    </location>
</feature>
<keyword evidence="6 7" id="KW-0472">Membrane</keyword>
<dbReference type="Gene3D" id="1.10.3430.10">
    <property type="entry name" value="Ammonium transporter AmtB like domains"/>
    <property type="match status" value="1"/>
</dbReference>
<dbReference type="Pfam" id="PF03253">
    <property type="entry name" value="UT"/>
    <property type="match status" value="1"/>
</dbReference>
<feature type="transmembrane region" description="Helical" evidence="7">
    <location>
        <begin position="277"/>
        <end position="296"/>
    </location>
</feature>
<evidence type="ECO:0000313" key="9">
    <source>
        <dbReference type="Proteomes" id="UP001519667"/>
    </source>
</evidence>
<feature type="transmembrane region" description="Helical" evidence="7">
    <location>
        <begin position="174"/>
        <end position="194"/>
    </location>
</feature>
<dbReference type="Proteomes" id="UP001519667">
    <property type="component" value="Unassembled WGS sequence"/>
</dbReference>
<evidence type="ECO:0000256" key="4">
    <source>
        <dbReference type="ARBA" id="ARBA00022692"/>
    </source>
</evidence>
<sequence length="304" mass="32220">MYRLPLRPEVRSWASAQLNGFSQIFLQRHPGCGALILLAIALGAPALLGGALLGGAAGWLTAVRRRYRKEDIEAGLYGYNGVLLGLLLSARFEPSLYLALVILCAGGMSSLLLNPLLAAARQRRWLPAYTLPFVSFGWLWLALGGPLELVPSAASADELLQHGWIGTPLAVVRGIGQVIFLNAPLPGACVLTALLAANWRVAAWALFGSALALSLATLQGLPEQDLLAGLYGLNGALVAIALGKDFRQPWAVLAGVLLSVLLQPGFAVLGLPAMTAPFILACWLVLASTLLLRCILPSLRRLPE</sequence>
<comment type="similarity">
    <text evidence="2">Belongs to the urea transporter family.</text>
</comment>
<feature type="transmembrane region" description="Helical" evidence="7">
    <location>
        <begin position="35"/>
        <end position="62"/>
    </location>
</feature>
<dbReference type="EMBL" id="JAGTIS010000004">
    <property type="protein sequence ID" value="MBT8766391.1"/>
    <property type="molecule type" value="Genomic_DNA"/>
</dbReference>
<dbReference type="RefSeq" id="WP_215373213.1">
    <property type="nucleotide sequence ID" value="NZ_JAGTIS010000004.1"/>
</dbReference>
<proteinExistence type="inferred from homology"/>
<keyword evidence="4 7" id="KW-0812">Transmembrane</keyword>
<keyword evidence="3" id="KW-1003">Cell membrane</keyword>
<feature type="transmembrane region" description="Helical" evidence="7">
    <location>
        <begin position="74"/>
        <end position="90"/>
    </location>
</feature>
<keyword evidence="9" id="KW-1185">Reference proteome</keyword>
<dbReference type="InterPro" id="IPR004937">
    <property type="entry name" value="Urea_transporter"/>
</dbReference>
<feature type="transmembrane region" description="Helical" evidence="7">
    <location>
        <begin position="201"/>
        <end position="220"/>
    </location>
</feature>
<comment type="subcellular location">
    <subcellularLocation>
        <location evidence="1">Cell membrane</location>
        <topology evidence="1">Multi-pass membrane protein</topology>
    </subcellularLocation>
</comment>
<feature type="transmembrane region" description="Helical" evidence="7">
    <location>
        <begin position="96"/>
        <end position="113"/>
    </location>
</feature>
<evidence type="ECO:0000256" key="6">
    <source>
        <dbReference type="ARBA" id="ARBA00023136"/>
    </source>
</evidence>
<evidence type="ECO:0000256" key="2">
    <source>
        <dbReference type="ARBA" id="ARBA00005914"/>
    </source>
</evidence>
<dbReference type="InterPro" id="IPR029020">
    <property type="entry name" value="Ammonium/urea_transptr"/>
</dbReference>
<feature type="transmembrane region" description="Helical" evidence="7">
    <location>
        <begin position="125"/>
        <end position="143"/>
    </location>
</feature>
<dbReference type="PIRSF" id="PIRSF016502">
    <property type="entry name" value="Urea_transporter"/>
    <property type="match status" value="1"/>
</dbReference>
<evidence type="ECO:0000313" key="8">
    <source>
        <dbReference type="EMBL" id="MBT8766391.1"/>
    </source>
</evidence>
<evidence type="ECO:0000256" key="7">
    <source>
        <dbReference type="SAM" id="Phobius"/>
    </source>
</evidence>
<reference evidence="8 9" key="1">
    <citation type="submission" date="2021-04" db="EMBL/GenBank/DDBJ databases">
        <title>Pseudomonas boanensis sp. nov., a bacterium isolated from river water used for household purposes in Boane District, Mozambique.</title>
        <authorList>
            <person name="Nicklasson M."/>
            <person name="Martin-Rodriguez A.J."/>
            <person name="Thorell K."/>
            <person name="Neves L."/>
            <person name="Mussagy A."/>
            <person name="Rydberg H.A."/>
            <person name="Hernroth B."/>
            <person name="Svensson-Stadler L."/>
            <person name="Sjoling A."/>
        </authorList>
    </citation>
    <scope>NUCLEOTIDE SEQUENCE [LARGE SCALE GENOMIC DNA]</scope>
    <source>
        <strain evidence="8 9">DB1</strain>
    </source>
</reference>
<gene>
    <name evidence="8" type="ORF">J7302_09650</name>
</gene>
<keyword evidence="5 7" id="KW-1133">Transmembrane helix</keyword>